<evidence type="ECO:0000313" key="5">
    <source>
        <dbReference type="Proteomes" id="UP000681035"/>
    </source>
</evidence>
<dbReference type="GO" id="GO:0006508">
    <property type="term" value="P:proteolysis"/>
    <property type="evidence" value="ECO:0007669"/>
    <property type="project" value="UniProtKB-UniRule"/>
</dbReference>
<dbReference type="PRINTS" id="PR00998">
    <property type="entry name" value="CRBOXYPTASET"/>
</dbReference>
<evidence type="ECO:0000313" key="4">
    <source>
        <dbReference type="EMBL" id="BCK82308.1"/>
    </source>
</evidence>
<feature type="binding site" evidence="2">
    <location>
        <position position="295"/>
    </location>
    <ligand>
        <name>Zn(2+)</name>
        <dbReference type="ChEBI" id="CHEBI:29105"/>
        <note>catalytic</note>
    </ligand>
</feature>
<keyword evidence="1 2" id="KW-0479">Metal-binding</keyword>
<organism evidence="4 5">
    <name type="scientific">Vescimonas coprocola</name>
    <dbReference type="NCBI Taxonomy" id="2714355"/>
    <lineage>
        <taxon>Bacteria</taxon>
        <taxon>Bacillati</taxon>
        <taxon>Bacillota</taxon>
        <taxon>Clostridia</taxon>
        <taxon>Eubacteriales</taxon>
        <taxon>Oscillospiraceae</taxon>
        <taxon>Vescimonas</taxon>
    </lineage>
</organism>
<keyword evidence="5" id="KW-1185">Reference proteome</keyword>
<dbReference type="SUPFAM" id="SSF55486">
    <property type="entry name" value="Metalloproteases ('zincins'), catalytic domain"/>
    <property type="match status" value="1"/>
</dbReference>
<dbReference type="RefSeq" id="WP_213540825.1">
    <property type="nucleotide sequence ID" value="NZ_AP023418.1"/>
</dbReference>
<feature type="binding site" evidence="2">
    <location>
        <position position="269"/>
    </location>
    <ligand>
        <name>Zn(2+)</name>
        <dbReference type="ChEBI" id="CHEBI:29105"/>
        <note>catalytic</note>
    </ligand>
</feature>
<keyword evidence="1" id="KW-0482">Metalloprotease</keyword>
<accession>A0A810Q1U2</accession>
<keyword evidence="1" id="KW-0378">Hydrolase</keyword>
<dbReference type="CDD" id="cd06460">
    <property type="entry name" value="M32_Taq"/>
    <property type="match status" value="1"/>
</dbReference>
<evidence type="ECO:0000256" key="3">
    <source>
        <dbReference type="PIRSR" id="PIRSR006615-2"/>
    </source>
</evidence>
<feature type="active site" description="Proton donor/acceptor" evidence="3">
    <location>
        <position position="266"/>
    </location>
</feature>
<dbReference type="PANTHER" id="PTHR34217">
    <property type="entry name" value="METAL-DEPENDENT CARBOXYPEPTIDASE"/>
    <property type="match status" value="1"/>
</dbReference>
<name>A0A810Q1U2_9FIRM</name>
<feature type="binding site" evidence="2">
    <location>
        <position position="265"/>
    </location>
    <ligand>
        <name>Zn(2+)</name>
        <dbReference type="ChEBI" id="CHEBI:29105"/>
        <note>catalytic</note>
    </ligand>
</feature>
<evidence type="ECO:0000256" key="1">
    <source>
        <dbReference type="PIRNR" id="PIRNR006615"/>
    </source>
</evidence>
<comment type="cofactor">
    <cofactor evidence="2">
        <name>Zn(2+)</name>
        <dbReference type="ChEBI" id="CHEBI:29105"/>
    </cofactor>
    <text evidence="2">Binds 1 zinc ion per subunit.</text>
</comment>
<sequence>MTIQEALEKLQGYEKATFALNHATGLMYYDGATIAPKGTAELRGSTLGELSRMGYELTTAPETVEMLRTLMENREELDPITRRKAEELWRDYDRTHRVPVEEYVAYQELSAKSDAVWHEAKEKNDFALFEPYLQQMFDASRRMAGYWEPEKAPYETMLSTFERGLTVAQCDAFFASLREKLVPLIQQATAHADRVDDAPLHRNYPVAIQRQFSDFIMDVMDIDRDHCIIGETEHPFTTNFSRDDVRITTHYFADQVASSLYSVVHEGGHALYELHTGRELARTCLGNGVSMGIHESQSRFYENIIGRSRAFCSVLLPWLKEHFPAQLVDVTEEQFYRMVNRSRPSLIRTEADELTYCLHIMVRYELEKQMFAGTITAHDLPAAWNRLYKEYLGVDVPSDREGVLQDSHWANGNIGYFPSYAIGSAYGAQYLLEMQKDLDVEAAVRSGKLTAINRWLEEKIWKYGCMKDPVALFESVCGPFRPEEYVAYLEKKFTEIYEL</sequence>
<reference evidence="4" key="1">
    <citation type="submission" date="2020-09" db="EMBL/GenBank/DDBJ databases">
        <title>New species isolated from human feces.</title>
        <authorList>
            <person name="Kitahara M."/>
            <person name="Shigeno Y."/>
            <person name="Shime M."/>
            <person name="Matsumoto Y."/>
            <person name="Nakamura S."/>
            <person name="Motooka D."/>
            <person name="Fukuoka S."/>
            <person name="Nishikawa H."/>
            <person name="Benno Y."/>
        </authorList>
    </citation>
    <scope>NUCLEOTIDE SEQUENCE</scope>
    <source>
        <strain evidence="4">MM50</strain>
    </source>
</reference>
<dbReference type="EC" id="3.4.17.19" evidence="1"/>
<comment type="similarity">
    <text evidence="1">Belongs to the peptidase M32 family.</text>
</comment>
<comment type="catalytic activity">
    <reaction evidence="1">
        <text>Release of a C-terminal amino acid with broad specificity, except for -Pro.</text>
        <dbReference type="EC" id="3.4.17.19"/>
    </reaction>
</comment>
<dbReference type="PROSITE" id="PS52034">
    <property type="entry name" value="PEPTIDASE_M32"/>
    <property type="match status" value="1"/>
</dbReference>
<keyword evidence="2" id="KW-0862">Zinc</keyword>
<dbReference type="Pfam" id="PF02074">
    <property type="entry name" value="Peptidase_M32"/>
    <property type="match status" value="1"/>
</dbReference>
<dbReference type="AlphaFoldDB" id="A0A810Q1U2"/>
<dbReference type="Gene3D" id="1.10.1370.30">
    <property type="match status" value="1"/>
</dbReference>
<keyword evidence="1 4" id="KW-0121">Carboxypeptidase</keyword>
<comment type="function">
    <text evidence="1">Broad specificity carboxypetidase that releases amino acids sequentially from the C-terminus, including neutral, aromatic, polar and basic residues.</text>
</comment>
<dbReference type="KEGG" id="vcop:MM50RIKEN_20710"/>
<dbReference type="EMBL" id="AP023418">
    <property type="protein sequence ID" value="BCK82308.1"/>
    <property type="molecule type" value="Genomic_DNA"/>
</dbReference>
<dbReference type="PANTHER" id="PTHR34217:SF1">
    <property type="entry name" value="CARBOXYPEPTIDASE 1"/>
    <property type="match status" value="1"/>
</dbReference>
<proteinExistence type="inferred from homology"/>
<dbReference type="GO" id="GO:0046872">
    <property type="term" value="F:metal ion binding"/>
    <property type="evidence" value="ECO:0007669"/>
    <property type="project" value="UniProtKB-KW"/>
</dbReference>
<dbReference type="InterPro" id="IPR001333">
    <property type="entry name" value="Peptidase_M32_Taq"/>
</dbReference>
<evidence type="ECO:0000256" key="2">
    <source>
        <dbReference type="PIRSR" id="PIRSR006615-1"/>
    </source>
</evidence>
<dbReference type="PIRSF" id="PIRSF006615">
    <property type="entry name" value="Zn_crbxpep_Taq"/>
    <property type="match status" value="1"/>
</dbReference>
<dbReference type="GO" id="GO:0004181">
    <property type="term" value="F:metallocarboxypeptidase activity"/>
    <property type="evidence" value="ECO:0007669"/>
    <property type="project" value="UniProtKB-UniRule"/>
</dbReference>
<protein>
    <recommendedName>
        <fullName evidence="1">Metal-dependent carboxypeptidase</fullName>
        <ecNumber evidence="1">3.4.17.19</ecNumber>
    </recommendedName>
</protein>
<keyword evidence="1" id="KW-0645">Protease</keyword>
<gene>
    <name evidence="4" type="ORF">MM50RIKEN_20710</name>
</gene>
<dbReference type="Proteomes" id="UP000681035">
    <property type="component" value="Chromosome"/>
</dbReference>